<dbReference type="GO" id="GO:0005737">
    <property type="term" value="C:cytoplasm"/>
    <property type="evidence" value="ECO:0007669"/>
    <property type="project" value="UniProtKB-SubCell"/>
</dbReference>
<name>A0A9P8PZB8_9ASCO</name>
<dbReference type="GO" id="GO:0043420">
    <property type="term" value="P:anthranilate metabolic process"/>
    <property type="evidence" value="ECO:0007669"/>
    <property type="project" value="UniProtKB-UniRule"/>
</dbReference>
<feature type="binding site" evidence="4">
    <location>
        <position position="225"/>
    </location>
    <ligand>
        <name>pyridoxal 5'-phosphate</name>
        <dbReference type="ChEBI" id="CHEBI:597326"/>
    </ligand>
</feature>
<proteinExistence type="inferred from homology"/>
<dbReference type="Pfam" id="PF22580">
    <property type="entry name" value="KYNU_C"/>
    <property type="match status" value="1"/>
</dbReference>
<comment type="catalytic activity">
    <reaction evidence="5">
        <text>3-hydroxy-L-kynurenine + H2O = 3-hydroxyanthranilate + L-alanine + H(+)</text>
        <dbReference type="Rhea" id="RHEA:25143"/>
        <dbReference type="ChEBI" id="CHEBI:15377"/>
        <dbReference type="ChEBI" id="CHEBI:15378"/>
        <dbReference type="ChEBI" id="CHEBI:36559"/>
        <dbReference type="ChEBI" id="CHEBI:57972"/>
        <dbReference type="ChEBI" id="CHEBI:58125"/>
        <dbReference type="EC" id="3.7.1.3"/>
    </reaction>
</comment>
<feature type="modified residue" description="N6-(pyridoxal phosphate)lysine" evidence="4">
    <location>
        <position position="251"/>
    </location>
</feature>
<keyword evidence="3 4" id="KW-0663">Pyridoxal phosphate</keyword>
<protein>
    <recommendedName>
        <fullName evidence="4 5">Kynureninase</fullName>
        <ecNumber evidence="4 5">3.7.1.3</ecNumber>
    </recommendedName>
    <alternativeName>
        <fullName evidence="4">Biosynthesis of nicotinic acid protein 5</fullName>
    </alternativeName>
    <alternativeName>
        <fullName evidence="4">L-kynurenine hydrolase</fullName>
    </alternativeName>
</protein>
<comment type="subunit">
    <text evidence="4 5">Homodimer.</text>
</comment>
<evidence type="ECO:0000256" key="5">
    <source>
        <dbReference type="PIRNR" id="PIRNR038800"/>
    </source>
</evidence>
<dbReference type="EMBL" id="JAEUBF010000131">
    <property type="protein sequence ID" value="KAH3680320.1"/>
    <property type="molecule type" value="Genomic_DNA"/>
</dbReference>
<comment type="caution">
    <text evidence="4">Lacks conserved residue(s) required for the propagation of feature annotation.</text>
</comment>
<dbReference type="PANTHER" id="PTHR14084">
    <property type="entry name" value="KYNURENINASE"/>
    <property type="match status" value="1"/>
</dbReference>
<comment type="catalytic activity">
    <reaction evidence="4 5">
        <text>L-kynurenine + H2O = anthranilate + L-alanine + H(+)</text>
        <dbReference type="Rhea" id="RHEA:16813"/>
        <dbReference type="ChEBI" id="CHEBI:15377"/>
        <dbReference type="ChEBI" id="CHEBI:15378"/>
        <dbReference type="ChEBI" id="CHEBI:16567"/>
        <dbReference type="ChEBI" id="CHEBI:57959"/>
        <dbReference type="ChEBI" id="CHEBI:57972"/>
        <dbReference type="EC" id="3.7.1.3"/>
    </reaction>
</comment>
<sequence length="456" mass="51894">MSLEKAIELDLKHPSYHKEFNVPTFQSMGISQSKDDIIYFCGNSLGLMPKSTRQAINDELDAWSARAVESHFRHPGEPEGKTSWVDIDLPTVPLIAPIVGANEDEVAVMGSLTSNLNALIIAFYQPKHKKRKILFEKGSFPSDYYAIYNQIKLKDLDPEDCILQLSPKENEYYLKTEDILKTIEEKHTEIALLLLPGIQYYTGQLFDIEKITAFAKKFDIIVGWDLAHAAGNVILKLHDWDVDFATWCSYKYLNAGPGGISGIFINSKHNTNEVDYKPRLAGWWGNNSKKRFQMLEKFEPIPSALGFRQSNPSVIDVVSLQNSLKIFQNVRIEELRAKSLELTKYLEELLIKSKYYIPPAESFNTDKIGFTIITPSNPNERGAQLSLLFLPSTTESKEGIMEKINGYLNSNGVICDERRPDVIRFAPVPLYNTFEQVYRSVTVLNKAFDEIFNERS</sequence>
<feature type="binding site" evidence="4">
    <location>
        <begin position="140"/>
        <end position="143"/>
    </location>
    <ligand>
        <name>pyridoxal 5'-phosphate</name>
        <dbReference type="ChEBI" id="CHEBI:597326"/>
    </ligand>
</feature>
<gene>
    <name evidence="4" type="primary">BNA5</name>
    <name evidence="6" type="ORF">WICMUC_000387</name>
</gene>
<keyword evidence="2 4" id="KW-0378">Hydrolase</keyword>
<dbReference type="PIRSF" id="PIRSF038800">
    <property type="entry name" value="KYNU"/>
    <property type="match status" value="1"/>
</dbReference>
<keyword evidence="1 4" id="KW-0662">Pyridine nucleotide biosynthesis</keyword>
<dbReference type="Gene3D" id="3.40.640.10">
    <property type="entry name" value="Type I PLP-dependent aspartate aminotransferase-like (Major domain)"/>
    <property type="match status" value="1"/>
</dbReference>
<evidence type="ECO:0000313" key="6">
    <source>
        <dbReference type="EMBL" id="KAH3680320.1"/>
    </source>
</evidence>
<dbReference type="AlphaFoldDB" id="A0A9P8PZB8"/>
<feature type="binding site" evidence="4">
    <location>
        <position position="112"/>
    </location>
    <ligand>
        <name>pyridoxal 5'-phosphate</name>
        <dbReference type="ChEBI" id="CHEBI:597326"/>
    </ligand>
</feature>
<comment type="function">
    <text evidence="4 5">Catalyzes the cleavage of L-kynurenine (L-Kyn) and L-3-hydroxykynurenine (L-3OHKyn) into anthranilic acid (AA) and 3-hydroxyanthranilic acid (3-OHAA), respectively.</text>
</comment>
<evidence type="ECO:0000256" key="2">
    <source>
        <dbReference type="ARBA" id="ARBA00022801"/>
    </source>
</evidence>
<dbReference type="GO" id="GO:0030429">
    <property type="term" value="F:kynureninase activity"/>
    <property type="evidence" value="ECO:0007669"/>
    <property type="project" value="UniProtKB-UniRule"/>
</dbReference>
<evidence type="ECO:0000256" key="1">
    <source>
        <dbReference type="ARBA" id="ARBA00022642"/>
    </source>
</evidence>
<dbReference type="InterPro" id="IPR015421">
    <property type="entry name" value="PyrdxlP-dep_Trfase_major"/>
</dbReference>
<evidence type="ECO:0000256" key="4">
    <source>
        <dbReference type="HAMAP-Rule" id="MF_03017"/>
    </source>
</evidence>
<dbReference type="PANTHER" id="PTHR14084:SF0">
    <property type="entry name" value="KYNURENINASE"/>
    <property type="match status" value="1"/>
</dbReference>
<evidence type="ECO:0000313" key="7">
    <source>
        <dbReference type="Proteomes" id="UP000769528"/>
    </source>
</evidence>
<comment type="cofactor">
    <cofactor evidence="4 5">
        <name>pyridoxal 5'-phosphate</name>
        <dbReference type="ChEBI" id="CHEBI:597326"/>
    </cofactor>
</comment>
<dbReference type="FunFam" id="3.40.640.10:FF:000031">
    <property type="entry name" value="Kynureninase"/>
    <property type="match status" value="1"/>
</dbReference>
<dbReference type="GO" id="GO:0097053">
    <property type="term" value="P:L-kynurenine catabolic process"/>
    <property type="evidence" value="ECO:0007669"/>
    <property type="project" value="UniProtKB-UniRule"/>
</dbReference>
<dbReference type="NCBIfam" id="TIGR01814">
    <property type="entry name" value="kynureninase"/>
    <property type="match status" value="1"/>
</dbReference>
<dbReference type="GO" id="GO:0030170">
    <property type="term" value="F:pyridoxal phosphate binding"/>
    <property type="evidence" value="ECO:0007669"/>
    <property type="project" value="UniProtKB-UniRule"/>
</dbReference>
<dbReference type="SUPFAM" id="SSF53383">
    <property type="entry name" value="PLP-dependent transferases"/>
    <property type="match status" value="1"/>
</dbReference>
<accession>A0A9P8PZB8</accession>
<comment type="pathway">
    <text evidence="4 5">Cofactor biosynthesis; NAD(+) biosynthesis; quinolinate from L-kynurenine: step 2/3.</text>
</comment>
<evidence type="ECO:0000256" key="3">
    <source>
        <dbReference type="ARBA" id="ARBA00022898"/>
    </source>
</evidence>
<reference evidence="6" key="1">
    <citation type="journal article" date="2021" name="Open Biol.">
        <title>Shared evolutionary footprints suggest mitochondrial oxidative damage underlies multiple complex I losses in fungi.</title>
        <authorList>
            <person name="Schikora-Tamarit M.A."/>
            <person name="Marcet-Houben M."/>
            <person name="Nosek J."/>
            <person name="Gabaldon T."/>
        </authorList>
    </citation>
    <scope>NUCLEOTIDE SEQUENCE</scope>
    <source>
        <strain evidence="6">CBS6341</strain>
    </source>
</reference>
<dbReference type="GO" id="GO:0034354">
    <property type="term" value="P:'de novo' NAD+ biosynthetic process from L-tryptophan"/>
    <property type="evidence" value="ECO:0007669"/>
    <property type="project" value="UniProtKB-UniRule"/>
</dbReference>
<dbReference type="Proteomes" id="UP000769528">
    <property type="component" value="Unassembled WGS sequence"/>
</dbReference>
<feature type="binding site" evidence="4">
    <location>
        <position position="228"/>
    </location>
    <ligand>
        <name>pyridoxal 5'-phosphate</name>
        <dbReference type="ChEBI" id="CHEBI:597326"/>
    </ligand>
</feature>
<feature type="binding site" evidence="4">
    <location>
        <position position="250"/>
    </location>
    <ligand>
        <name>pyridoxal 5'-phosphate</name>
        <dbReference type="ChEBI" id="CHEBI:597326"/>
    </ligand>
</feature>
<comment type="similarity">
    <text evidence="4 5">Belongs to the kynureninase family.</text>
</comment>
<feature type="binding site" evidence="4">
    <location>
        <position position="311"/>
    </location>
    <ligand>
        <name>pyridoxal 5'-phosphate</name>
        <dbReference type="ChEBI" id="CHEBI:597326"/>
    </ligand>
</feature>
<feature type="binding site" evidence="4">
    <location>
        <position position="113"/>
    </location>
    <ligand>
        <name>pyridoxal 5'-phosphate</name>
        <dbReference type="ChEBI" id="CHEBI:597326"/>
    </ligand>
</feature>
<comment type="pathway">
    <text evidence="4 5">Amino-acid degradation; L-kynurenine degradation; L-alanine and anthranilate from L-kynurenine: step 1/1.</text>
</comment>
<dbReference type="InterPro" id="IPR015424">
    <property type="entry name" value="PyrdxlP-dep_Trfase"/>
</dbReference>
<dbReference type="InterPro" id="IPR010111">
    <property type="entry name" value="Kynureninase"/>
</dbReference>
<dbReference type="OrthoDB" id="5978656at2759"/>
<dbReference type="HAMAP" id="MF_01970">
    <property type="entry name" value="Kynureninase"/>
    <property type="match status" value="1"/>
</dbReference>
<dbReference type="Gene3D" id="3.90.1150.10">
    <property type="entry name" value="Aspartate Aminotransferase, domain 1"/>
    <property type="match status" value="1"/>
</dbReference>
<dbReference type="GO" id="GO:0019441">
    <property type="term" value="P:L-tryptophan catabolic process to kynurenine"/>
    <property type="evidence" value="ECO:0007669"/>
    <property type="project" value="TreeGrafter"/>
</dbReference>
<organism evidence="6 7">
    <name type="scientific">Wickerhamomyces mucosus</name>
    <dbReference type="NCBI Taxonomy" id="1378264"/>
    <lineage>
        <taxon>Eukaryota</taxon>
        <taxon>Fungi</taxon>
        <taxon>Dikarya</taxon>
        <taxon>Ascomycota</taxon>
        <taxon>Saccharomycotina</taxon>
        <taxon>Saccharomycetes</taxon>
        <taxon>Phaffomycetales</taxon>
        <taxon>Wickerhamomycetaceae</taxon>
        <taxon>Wickerhamomyces</taxon>
    </lineage>
</organism>
<dbReference type="GO" id="GO:0019805">
    <property type="term" value="P:quinolinate biosynthetic process"/>
    <property type="evidence" value="ECO:0007669"/>
    <property type="project" value="UniProtKB-UniRule"/>
</dbReference>
<comment type="caution">
    <text evidence="6">The sequence shown here is derived from an EMBL/GenBank/DDBJ whole genome shotgun (WGS) entry which is preliminary data.</text>
</comment>
<keyword evidence="4 5" id="KW-0963">Cytoplasm</keyword>
<comment type="subcellular location">
    <subcellularLocation>
        <location evidence="4 5">Cytoplasm</location>
    </subcellularLocation>
</comment>
<dbReference type="EC" id="3.7.1.3" evidence="4 5"/>
<keyword evidence="7" id="KW-1185">Reference proteome</keyword>
<reference evidence="6" key="2">
    <citation type="submission" date="2021-01" db="EMBL/GenBank/DDBJ databases">
        <authorList>
            <person name="Schikora-Tamarit M.A."/>
        </authorList>
    </citation>
    <scope>NUCLEOTIDE SEQUENCE</scope>
    <source>
        <strain evidence="6">CBS6341</strain>
    </source>
</reference>
<dbReference type="InterPro" id="IPR015422">
    <property type="entry name" value="PyrdxlP-dep_Trfase_small"/>
</dbReference>
<feature type="binding site" evidence="4">
    <location>
        <position position="283"/>
    </location>
    <ligand>
        <name>pyridoxal 5'-phosphate</name>
        <dbReference type="ChEBI" id="CHEBI:597326"/>
    </ligand>
</feature>